<sequence>MILVTTPTGDIGARVLSRLAQSDRPLRVVVRDPAKIPRDLIGRVDVVEGSHGDPSVIAQALAQIESVFWLPPGSPASASAQEAYVDFTRPFCAALAGSQVRHVVGISALGRGWPKPAGHVTASLHMDDMIAETGVAYRALACASLMDNLKRQADVIREGDVFYQPTPGGLKLPHVAKADIADVAARLLIEADWSGVDAIPLLGPENLSFIEMASIMASVLDRPIRFQEMGTDDFGGMMQAAGASEGMAAAMVEMFTAKNEGMDSMVEPPSRAITPTTFRQWCEEELRPVLSGSLP</sequence>
<keyword evidence="3" id="KW-1185">Reference proteome</keyword>
<dbReference type="InterPro" id="IPR036291">
    <property type="entry name" value="NAD(P)-bd_dom_sf"/>
</dbReference>
<dbReference type="SUPFAM" id="SSF51735">
    <property type="entry name" value="NAD(P)-binding Rossmann-fold domains"/>
    <property type="match status" value="1"/>
</dbReference>
<dbReference type="Proteomes" id="UP000609121">
    <property type="component" value="Unassembled WGS sequence"/>
</dbReference>
<dbReference type="PANTHER" id="PTHR43162">
    <property type="match status" value="1"/>
</dbReference>
<dbReference type="AlphaFoldDB" id="A0A8J6Z924"/>
<dbReference type="Gene3D" id="3.90.25.10">
    <property type="entry name" value="UDP-galactose 4-epimerase, domain 1"/>
    <property type="match status" value="1"/>
</dbReference>
<comment type="caution">
    <text evidence="2">The sequence shown here is derived from an EMBL/GenBank/DDBJ whole genome shotgun (WGS) entry which is preliminary data.</text>
</comment>
<name>A0A8J6Z924_9RHOB</name>
<gene>
    <name evidence="2" type="ORF">ICN82_08090</name>
</gene>
<organism evidence="2 3">
    <name type="scientific">Mangrovicoccus algicola</name>
    <dbReference type="NCBI Taxonomy" id="2771008"/>
    <lineage>
        <taxon>Bacteria</taxon>
        <taxon>Pseudomonadati</taxon>
        <taxon>Pseudomonadota</taxon>
        <taxon>Alphaproteobacteria</taxon>
        <taxon>Rhodobacterales</taxon>
        <taxon>Paracoccaceae</taxon>
        <taxon>Mangrovicoccus</taxon>
    </lineage>
</organism>
<protein>
    <submittedName>
        <fullName evidence="2">NAD(P)H-binding protein</fullName>
    </submittedName>
</protein>
<dbReference type="InterPro" id="IPR016040">
    <property type="entry name" value="NAD(P)-bd_dom"/>
</dbReference>
<dbReference type="EMBL" id="JACVXA010000018">
    <property type="protein sequence ID" value="MBE3638156.1"/>
    <property type="molecule type" value="Genomic_DNA"/>
</dbReference>
<evidence type="ECO:0000313" key="2">
    <source>
        <dbReference type="EMBL" id="MBE3638156.1"/>
    </source>
</evidence>
<accession>A0A8J6Z924</accession>
<reference evidence="2" key="1">
    <citation type="submission" date="2020-09" db="EMBL/GenBank/DDBJ databases">
        <title>A novel bacterium of genus Mangrovicoccus, isolated from South China Sea.</title>
        <authorList>
            <person name="Huang H."/>
            <person name="Mo K."/>
            <person name="Hu Y."/>
        </authorList>
    </citation>
    <scope>NUCLEOTIDE SEQUENCE</scope>
    <source>
        <strain evidence="2">HB182678</strain>
    </source>
</reference>
<dbReference type="PANTHER" id="PTHR43162:SF1">
    <property type="entry name" value="PRESTALK A DIFFERENTIATION PROTEIN A"/>
    <property type="match status" value="1"/>
</dbReference>
<evidence type="ECO:0000259" key="1">
    <source>
        <dbReference type="Pfam" id="PF13460"/>
    </source>
</evidence>
<proteinExistence type="predicted"/>
<dbReference type="InterPro" id="IPR051604">
    <property type="entry name" value="Ergot_Alk_Oxidoreductase"/>
</dbReference>
<feature type="domain" description="NAD(P)-binding" evidence="1">
    <location>
        <begin position="8"/>
        <end position="188"/>
    </location>
</feature>
<evidence type="ECO:0000313" key="3">
    <source>
        <dbReference type="Proteomes" id="UP000609121"/>
    </source>
</evidence>
<dbReference type="Pfam" id="PF13460">
    <property type="entry name" value="NAD_binding_10"/>
    <property type="match status" value="1"/>
</dbReference>
<dbReference type="Gene3D" id="3.40.50.720">
    <property type="entry name" value="NAD(P)-binding Rossmann-like Domain"/>
    <property type="match status" value="1"/>
</dbReference>
<dbReference type="RefSeq" id="WP_193181547.1">
    <property type="nucleotide sequence ID" value="NZ_JACVXA010000018.1"/>
</dbReference>